<organism evidence="1 2">
    <name type="scientific">Gregarina niphandrodes</name>
    <name type="common">Septate eugregarine</name>
    <dbReference type="NCBI Taxonomy" id="110365"/>
    <lineage>
        <taxon>Eukaryota</taxon>
        <taxon>Sar</taxon>
        <taxon>Alveolata</taxon>
        <taxon>Apicomplexa</taxon>
        <taxon>Conoidasida</taxon>
        <taxon>Gregarinasina</taxon>
        <taxon>Eugregarinorida</taxon>
        <taxon>Gregarinidae</taxon>
        <taxon>Gregarina</taxon>
    </lineage>
</organism>
<name>A0A023B0J7_GRENI</name>
<dbReference type="RefSeq" id="XP_011134174.1">
    <property type="nucleotide sequence ID" value="XM_011135872.1"/>
</dbReference>
<sequence length="204" mass="22901">MLPNSTVLPSATRALADSWNQVEWCNGNSGRLVCGSTHANPEAFTANLDVSRGLSCYNFLAPFKYDLPSVWEAIVRHDAPERCAVVCDTAETTLQRRGRFLAKKFGIRIVGVDPKKVDDEVLEQFSYNRDCSHAHSVKDIKPEPECSCDFGVLECYVHTGTGREIAWGKLLDLDTNEEQLSKYVSGLHREGYEGTRCIFECYKK</sequence>
<dbReference type="Proteomes" id="UP000019763">
    <property type="component" value="Unassembled WGS sequence"/>
</dbReference>
<dbReference type="VEuPathDB" id="CryptoDB:GNI_147070"/>
<dbReference type="EMBL" id="AFNH02001093">
    <property type="protein sequence ID" value="EZG44467.1"/>
    <property type="molecule type" value="Genomic_DNA"/>
</dbReference>
<comment type="caution">
    <text evidence="1">The sequence shown here is derived from an EMBL/GenBank/DDBJ whole genome shotgun (WGS) entry which is preliminary data.</text>
</comment>
<dbReference type="GeneID" id="22915151"/>
<accession>A0A023B0J7</accession>
<evidence type="ECO:0000313" key="2">
    <source>
        <dbReference type="Proteomes" id="UP000019763"/>
    </source>
</evidence>
<evidence type="ECO:0000313" key="1">
    <source>
        <dbReference type="EMBL" id="EZG44467.1"/>
    </source>
</evidence>
<keyword evidence="2" id="KW-1185">Reference proteome</keyword>
<dbReference type="AlphaFoldDB" id="A0A023B0J7"/>
<reference evidence="1" key="1">
    <citation type="submission" date="2013-12" db="EMBL/GenBank/DDBJ databases">
        <authorList>
            <person name="Omoto C.K."/>
            <person name="Sibley D."/>
            <person name="Venepally P."/>
            <person name="Hadjithomas M."/>
            <person name="Karamycheva S."/>
            <person name="Brunk B."/>
            <person name="Roos D."/>
            <person name="Caler E."/>
            <person name="Lorenzi H."/>
        </authorList>
    </citation>
    <scope>NUCLEOTIDE SEQUENCE</scope>
</reference>
<protein>
    <submittedName>
        <fullName evidence="1">Uncharacterized protein</fullName>
    </submittedName>
</protein>
<proteinExistence type="predicted"/>
<gene>
    <name evidence="1" type="ORF">GNI_147070</name>
</gene>